<feature type="non-terminal residue" evidence="4">
    <location>
        <position position="406"/>
    </location>
</feature>
<dbReference type="InterPro" id="IPR015919">
    <property type="entry name" value="Cadherin-like_sf"/>
</dbReference>
<accession>A0ABS2UF06</accession>
<dbReference type="Gene3D" id="2.130.10.130">
    <property type="entry name" value="Integrin alpha, N-terminal"/>
    <property type="match status" value="3"/>
</dbReference>
<dbReference type="Pfam" id="PF14312">
    <property type="entry name" value="FG-GAP_2"/>
    <property type="match status" value="4"/>
</dbReference>
<evidence type="ECO:0000256" key="1">
    <source>
        <dbReference type="ARBA" id="ARBA00022729"/>
    </source>
</evidence>
<proteinExistence type="predicted"/>
<name>A0ABS2UF06_9LEPT</name>
<keyword evidence="5" id="KW-1185">Reference proteome</keyword>
<dbReference type="PANTHER" id="PTHR36220">
    <property type="entry name" value="UNNAMED PRODUCT"/>
    <property type="match status" value="1"/>
</dbReference>
<protein>
    <submittedName>
        <fullName evidence="4">FG-GAP repeat protein</fullName>
    </submittedName>
</protein>
<dbReference type="RefSeq" id="WP_205280396.1">
    <property type="nucleotide sequence ID" value="NZ_JAFFPU010000051.1"/>
</dbReference>
<evidence type="ECO:0000313" key="5">
    <source>
        <dbReference type="Proteomes" id="UP000724686"/>
    </source>
</evidence>
<dbReference type="InterPro" id="IPR028994">
    <property type="entry name" value="Integrin_alpha_N"/>
</dbReference>
<evidence type="ECO:0000256" key="2">
    <source>
        <dbReference type="ARBA" id="ARBA00022737"/>
    </source>
</evidence>
<keyword evidence="2" id="KW-0677">Repeat</keyword>
<evidence type="ECO:0000256" key="3">
    <source>
        <dbReference type="ARBA" id="ARBA00023180"/>
    </source>
</evidence>
<comment type="caution">
    <text evidence="4">The sequence shown here is derived from an EMBL/GenBank/DDBJ whole genome shotgun (WGS) entry which is preliminary data.</text>
</comment>
<dbReference type="Proteomes" id="UP000724686">
    <property type="component" value="Unassembled WGS sequence"/>
</dbReference>
<dbReference type="InterPro" id="IPR013517">
    <property type="entry name" value="FG-GAP"/>
</dbReference>
<evidence type="ECO:0000313" key="4">
    <source>
        <dbReference type="EMBL" id="MBM9578359.1"/>
    </source>
</evidence>
<sequence length="406" mass="42566">MCFENNPLVLLDRNEDPLRNKTKSGLRFFKSANLYSIFIILFCINSFLNCLKGGEEQQLLLNFFITTDPPITNLKYSISSFQYARLVPIPTLRPSIQGTPSNYSVSPPLPQGITIDPKTGFISGTPLEVLSVSEFTITANNFGNSVSTTLILIPTLSQWGNAAYIKASNSDIADYYGNAVAIDGDTMVVGAYLENSSQTTITNASTASSDNGADSSGAVYVYKRTNGIWEQEAYLKASNAEAGDWFGYSVAINGDTIVVGAYLESSNQTAVTNGAPASADNSAGGAGAAYVYRRIGNAWTEEAYLKASNAEAGDSFGYSVAVNGDTIAVGAIGEASSQITITNGAPASADNSAGGAGAVYVYRRIGNAWTEEAYLKASNAEAGDSFGYSVAVNGDTIAVGAIGEAS</sequence>
<dbReference type="Pfam" id="PF05345">
    <property type="entry name" value="He_PIG"/>
    <property type="match status" value="1"/>
</dbReference>
<dbReference type="InterPro" id="IPR013519">
    <property type="entry name" value="Int_alpha_beta-p"/>
</dbReference>
<dbReference type="EMBL" id="JAFFPU010000051">
    <property type="protein sequence ID" value="MBM9578359.1"/>
    <property type="molecule type" value="Genomic_DNA"/>
</dbReference>
<gene>
    <name evidence="4" type="ORF">JWG45_14500</name>
</gene>
<reference evidence="4 5" key="1">
    <citation type="submission" date="2021-02" db="EMBL/GenBank/DDBJ databases">
        <title>Leptospira ainlahdjerensis sp. nov., Leptospira ainazelensis sp. nov., Leptospira abararensis sp. nov. and Leptospira chreensis sp. nov., four new species isolated from water sources in Algeria.</title>
        <authorList>
            <person name="Amara Korba A."/>
            <person name="Kainiu M."/>
            <person name="Vincent A.T."/>
            <person name="Mariet J.-F."/>
            <person name="Veyrier F.J."/>
            <person name="Goarant C."/>
            <person name="Picardeau M."/>
        </authorList>
    </citation>
    <scope>NUCLEOTIDE SEQUENCE [LARGE SCALE GENOMIC DNA]</scope>
    <source>
        <strain evidence="4 5">201903070</strain>
    </source>
</reference>
<keyword evidence="1" id="KW-0732">Signal</keyword>
<dbReference type="PANTHER" id="PTHR36220:SF1">
    <property type="entry name" value="GAMMA TUBULIN COMPLEX COMPONENT C-TERMINAL DOMAIN-CONTAINING PROTEIN"/>
    <property type="match status" value="1"/>
</dbReference>
<dbReference type="SUPFAM" id="SSF49313">
    <property type="entry name" value="Cadherin-like"/>
    <property type="match status" value="1"/>
</dbReference>
<keyword evidence="3" id="KW-0325">Glycoprotein</keyword>
<organism evidence="4 5">
    <name type="scientific">Leptospira ainlahdjerensis</name>
    <dbReference type="NCBI Taxonomy" id="2810033"/>
    <lineage>
        <taxon>Bacteria</taxon>
        <taxon>Pseudomonadati</taxon>
        <taxon>Spirochaetota</taxon>
        <taxon>Spirochaetia</taxon>
        <taxon>Leptospirales</taxon>
        <taxon>Leptospiraceae</taxon>
        <taxon>Leptospira</taxon>
    </lineage>
</organism>
<dbReference type="SUPFAM" id="SSF69318">
    <property type="entry name" value="Integrin alpha N-terminal domain"/>
    <property type="match status" value="1"/>
</dbReference>
<dbReference type="SMART" id="SM00191">
    <property type="entry name" value="Int_alpha"/>
    <property type="match status" value="3"/>
</dbReference>